<name>A0A317Q5Z0_9ENTR</name>
<dbReference type="PROSITE" id="PS51257">
    <property type="entry name" value="PROKAR_LIPOPROTEIN"/>
    <property type="match status" value="1"/>
</dbReference>
<keyword evidence="2" id="KW-1185">Reference proteome</keyword>
<dbReference type="AlphaFoldDB" id="A0A317Q5Z0"/>
<gene>
    <name evidence="1" type="ORF">DES37_105169</name>
</gene>
<dbReference type="EMBL" id="QGTS01000005">
    <property type="protein sequence ID" value="PWW09517.1"/>
    <property type="molecule type" value="Genomic_DNA"/>
</dbReference>
<sequence>MLKDQITSSKLSAVADFSPHIINSSVAACIWHSPGDQAMQKSVAILVRTRQQIRNFLFKTIHCVVCHPATGKQVNR</sequence>
<proteinExistence type="predicted"/>
<evidence type="ECO:0000313" key="2">
    <source>
        <dbReference type="Proteomes" id="UP000246744"/>
    </source>
</evidence>
<protein>
    <submittedName>
        <fullName evidence="1">Uncharacterized protein</fullName>
    </submittedName>
</protein>
<comment type="caution">
    <text evidence="1">The sequence shown here is derived from an EMBL/GenBank/DDBJ whole genome shotgun (WGS) entry which is preliminary data.</text>
</comment>
<dbReference type="Proteomes" id="UP000246744">
    <property type="component" value="Unassembled WGS sequence"/>
</dbReference>
<reference evidence="1 2" key="1">
    <citation type="submission" date="2018-05" db="EMBL/GenBank/DDBJ databases">
        <title>Genomic Encyclopedia of Type Strains, Phase IV (KMG-IV): sequencing the most valuable type-strain genomes for metagenomic binning, comparative biology and taxonomic classification.</title>
        <authorList>
            <person name="Goeker M."/>
        </authorList>
    </citation>
    <scope>NUCLEOTIDE SEQUENCE [LARGE SCALE GENOMIC DNA]</scope>
    <source>
        <strain evidence="1 2">DSM 19579</strain>
    </source>
</reference>
<organism evidence="1 2">
    <name type="scientific">Mangrovibacter plantisponsor</name>
    <dbReference type="NCBI Taxonomy" id="451513"/>
    <lineage>
        <taxon>Bacteria</taxon>
        <taxon>Pseudomonadati</taxon>
        <taxon>Pseudomonadota</taxon>
        <taxon>Gammaproteobacteria</taxon>
        <taxon>Enterobacterales</taxon>
        <taxon>Enterobacteriaceae</taxon>
        <taxon>Mangrovibacter</taxon>
    </lineage>
</organism>
<evidence type="ECO:0000313" key="1">
    <source>
        <dbReference type="EMBL" id="PWW09517.1"/>
    </source>
</evidence>
<accession>A0A317Q5Z0</accession>